<evidence type="ECO:0000256" key="2">
    <source>
        <dbReference type="SAM" id="Phobius"/>
    </source>
</evidence>
<organism evidence="3 4">
    <name type="scientific">Plasmodium ovale</name>
    <name type="common">malaria parasite P. ovale</name>
    <dbReference type="NCBI Taxonomy" id="36330"/>
    <lineage>
        <taxon>Eukaryota</taxon>
        <taxon>Sar</taxon>
        <taxon>Alveolata</taxon>
        <taxon>Apicomplexa</taxon>
        <taxon>Aconoidasida</taxon>
        <taxon>Haemosporida</taxon>
        <taxon>Plasmodiidae</taxon>
        <taxon>Plasmodium</taxon>
        <taxon>Plasmodium (Plasmodium)</taxon>
    </lineage>
</organism>
<gene>
    <name evidence="3" type="primary">PowCR01_000023900</name>
    <name evidence="3" type="ORF">POWCR01_000023900</name>
</gene>
<feature type="transmembrane region" description="Helical" evidence="2">
    <location>
        <begin position="248"/>
        <end position="268"/>
    </location>
</feature>
<feature type="region of interest" description="Disordered" evidence="1">
    <location>
        <begin position="210"/>
        <end position="246"/>
    </location>
</feature>
<dbReference type="Proteomes" id="UP000243200">
    <property type="component" value="Unassembled WGS sequence"/>
</dbReference>
<accession>A0A1C3KF16</accession>
<dbReference type="VEuPathDB" id="PlasmoDB:POWCR01_000023900"/>
<name>A0A1C3KF16_PLAOA</name>
<keyword evidence="2" id="KW-0812">Transmembrane</keyword>
<dbReference type="InterPro" id="IPR008780">
    <property type="entry name" value="Plasmodium_Vir"/>
</dbReference>
<dbReference type="Pfam" id="PF05795">
    <property type="entry name" value="Plasmodium_Vir"/>
    <property type="match status" value="2"/>
</dbReference>
<evidence type="ECO:0000313" key="4">
    <source>
        <dbReference type="Proteomes" id="UP000243200"/>
    </source>
</evidence>
<proteinExistence type="predicted"/>
<dbReference type="OrthoDB" id="383808at2759"/>
<feature type="compositionally biased region" description="Basic and acidic residues" evidence="1">
    <location>
        <begin position="219"/>
        <end position="229"/>
    </location>
</feature>
<evidence type="ECO:0000313" key="3">
    <source>
        <dbReference type="EMBL" id="SBT72231.1"/>
    </source>
</evidence>
<dbReference type="AlphaFoldDB" id="A0A1C3KF16"/>
<protein>
    <submittedName>
        <fullName evidence="3">Plasmodium vivax Vir protein, putative</fullName>
    </submittedName>
</protein>
<dbReference type="VEuPathDB" id="PlasmoDB:PocGH01_00054800"/>
<keyword evidence="2" id="KW-0472">Membrane</keyword>
<keyword evidence="2" id="KW-1133">Transmembrane helix</keyword>
<reference evidence="3 4" key="1">
    <citation type="submission" date="2016-06" db="EMBL/GenBank/DDBJ databases">
        <authorList>
            <consortium name="Pathogen Informatics"/>
        </authorList>
    </citation>
    <scope>NUCLEOTIDE SEQUENCE [LARGE SCALE GENOMIC DNA]</scope>
</reference>
<dbReference type="EMBL" id="FLRJ01000034">
    <property type="protein sequence ID" value="SBT72231.1"/>
    <property type="molecule type" value="Genomic_DNA"/>
</dbReference>
<sequence length="325" mass="37504">MADDKNITALPALRNYKHFNNSNYHTYGEDNTCDDLQTAMNKHDETLHNFCMKLTGILKEFDRLNITTSYDNDRCAIVIYWMYDTLFSDIIDKVHENIEGIIGNIHNFWEKFKGGKECAFQGNLNDRNTFNKIKSLYYYALDYESIVYQQQNDHFTCTKEFSEYVKVYVETYNIIKSECEKKTDEEYCTLLKNIHAKRNKEDLSKLKPCTPVANAEGETGNKMEDHREQEEDEAEAEGSYSQSSSGSAVGVSVVLPLLGMLLISCVFYKFTPIGSWLRSNILKKVSRSYDLDGETAENILENPYEFSRSNSNGNMHIIGYQSMEN</sequence>
<evidence type="ECO:0000256" key="1">
    <source>
        <dbReference type="SAM" id="MobiDB-lite"/>
    </source>
</evidence>
<feature type="compositionally biased region" description="Low complexity" evidence="1">
    <location>
        <begin position="237"/>
        <end position="246"/>
    </location>
</feature>